<evidence type="ECO:0000256" key="5">
    <source>
        <dbReference type="ARBA" id="ARBA00023136"/>
    </source>
</evidence>
<feature type="transmembrane region" description="Helical" evidence="7">
    <location>
        <begin position="22"/>
        <end position="42"/>
    </location>
</feature>
<comment type="similarity">
    <text evidence="2 6">Belongs to the cytochrome c oxidase subunit 3 family.</text>
</comment>
<evidence type="ECO:0000259" key="8">
    <source>
        <dbReference type="PROSITE" id="PS50253"/>
    </source>
</evidence>
<evidence type="ECO:0000256" key="2">
    <source>
        <dbReference type="ARBA" id="ARBA00010581"/>
    </source>
</evidence>
<protein>
    <recommendedName>
        <fullName evidence="8">Heme-copper oxidase subunit III family profile domain-containing protein</fullName>
    </recommendedName>
</protein>
<keyword evidence="4 7" id="KW-1133">Transmembrane helix</keyword>
<dbReference type="Gene3D" id="1.20.120.80">
    <property type="entry name" value="Cytochrome c oxidase, subunit III, four-helix bundle"/>
    <property type="match status" value="1"/>
</dbReference>
<dbReference type="GO" id="GO:0005886">
    <property type="term" value="C:plasma membrane"/>
    <property type="evidence" value="ECO:0007669"/>
    <property type="project" value="UniProtKB-SubCell"/>
</dbReference>
<dbReference type="EMBL" id="CP025583">
    <property type="protein sequence ID" value="AUM75032.1"/>
    <property type="molecule type" value="Genomic_DNA"/>
</dbReference>
<dbReference type="Pfam" id="PF00510">
    <property type="entry name" value="COX3"/>
    <property type="match status" value="1"/>
</dbReference>
<dbReference type="GO" id="GO:0004129">
    <property type="term" value="F:cytochrome-c oxidase activity"/>
    <property type="evidence" value="ECO:0007669"/>
    <property type="project" value="InterPro"/>
</dbReference>
<dbReference type="Proteomes" id="UP000234882">
    <property type="component" value="Chromosome"/>
</dbReference>
<dbReference type="KEGG" id="paru:CYR75_12730"/>
<evidence type="ECO:0000313" key="9">
    <source>
        <dbReference type="EMBL" id="AUM75032.1"/>
    </source>
</evidence>
<proteinExistence type="inferred from homology"/>
<feature type="transmembrane region" description="Helical" evidence="7">
    <location>
        <begin position="147"/>
        <end position="173"/>
    </location>
</feature>
<feature type="transmembrane region" description="Helical" evidence="7">
    <location>
        <begin position="185"/>
        <end position="208"/>
    </location>
</feature>
<comment type="subcellular location">
    <subcellularLocation>
        <location evidence="6">Cell membrane</location>
        <topology evidence="6">Multi-pass membrane protein</topology>
    </subcellularLocation>
    <subcellularLocation>
        <location evidence="1">Membrane</location>
        <topology evidence="1">Multi-pass membrane protein</topology>
    </subcellularLocation>
</comment>
<organism evidence="9 10">
    <name type="scientific">Paracoccus jeotgali</name>
    <dbReference type="NCBI Taxonomy" id="2065379"/>
    <lineage>
        <taxon>Bacteria</taxon>
        <taxon>Pseudomonadati</taxon>
        <taxon>Pseudomonadota</taxon>
        <taxon>Alphaproteobacteria</taxon>
        <taxon>Rhodobacterales</taxon>
        <taxon>Paracoccaceae</taxon>
        <taxon>Paracoccus</taxon>
    </lineage>
</organism>
<dbReference type="OrthoDB" id="9810850at2"/>
<feature type="domain" description="Heme-copper oxidase subunit III family profile" evidence="8">
    <location>
        <begin position="22"/>
        <end position="211"/>
    </location>
</feature>
<dbReference type="PROSITE" id="PS50253">
    <property type="entry name" value="COX3"/>
    <property type="match status" value="1"/>
</dbReference>
<dbReference type="InterPro" id="IPR035973">
    <property type="entry name" value="Cyt_c_oxidase_su3-like_sf"/>
</dbReference>
<evidence type="ECO:0000256" key="7">
    <source>
        <dbReference type="SAM" id="Phobius"/>
    </source>
</evidence>
<dbReference type="InterPro" id="IPR013833">
    <property type="entry name" value="Cyt_c_oxidase_su3_a-hlx"/>
</dbReference>
<accession>A0A2K9MHT0</accession>
<dbReference type="PANTHER" id="PTHR11403">
    <property type="entry name" value="CYTOCHROME C OXIDASE SUBUNIT III"/>
    <property type="match status" value="1"/>
</dbReference>
<evidence type="ECO:0000256" key="6">
    <source>
        <dbReference type="RuleBase" id="RU003376"/>
    </source>
</evidence>
<gene>
    <name evidence="9" type="ORF">CYR75_12730</name>
</gene>
<keyword evidence="3 6" id="KW-0812">Transmembrane</keyword>
<keyword evidence="10" id="KW-1185">Reference proteome</keyword>
<feature type="transmembrane region" description="Helical" evidence="7">
    <location>
        <begin position="62"/>
        <end position="82"/>
    </location>
</feature>
<sequence length="214" mass="24125">MKDSVDSDAFATRAREREAQDFAMWVFLVSETLIFGAFILVYLISRWQFPLTFAEAARETSLWLGTLNTAILLTSSLTIALAEMSAEAGRRHARLLLVLTALLGAAFLGIKFWEWFEEYRKGLVPFLGLNFSYGGRDPQAAALFFRLYFALTGLHALHLLIGLTLVGGAAALWPRIAAEKRGQRVTALALYWHFIDVVWVFLFAFFYLHGRALP</sequence>
<dbReference type="GO" id="GO:0019646">
    <property type="term" value="P:aerobic electron transport chain"/>
    <property type="evidence" value="ECO:0007669"/>
    <property type="project" value="InterPro"/>
</dbReference>
<keyword evidence="5 7" id="KW-0472">Membrane</keyword>
<dbReference type="AlphaFoldDB" id="A0A2K9MHT0"/>
<evidence type="ECO:0000313" key="10">
    <source>
        <dbReference type="Proteomes" id="UP000234882"/>
    </source>
</evidence>
<name>A0A2K9MHT0_9RHOB</name>
<dbReference type="SUPFAM" id="SSF81452">
    <property type="entry name" value="Cytochrome c oxidase subunit III-like"/>
    <property type="match status" value="1"/>
</dbReference>
<dbReference type="InterPro" id="IPR024791">
    <property type="entry name" value="Cyt_c/ubiquinol_Oxase_su3"/>
</dbReference>
<feature type="transmembrane region" description="Helical" evidence="7">
    <location>
        <begin position="94"/>
        <end position="113"/>
    </location>
</feature>
<evidence type="ECO:0000256" key="1">
    <source>
        <dbReference type="ARBA" id="ARBA00004141"/>
    </source>
</evidence>
<evidence type="ECO:0000256" key="3">
    <source>
        <dbReference type="ARBA" id="ARBA00022692"/>
    </source>
</evidence>
<dbReference type="PANTHER" id="PTHR11403:SF6">
    <property type="entry name" value="NITRIC OXIDE REDUCTASE SUBUNIT E"/>
    <property type="match status" value="1"/>
</dbReference>
<reference evidence="10" key="1">
    <citation type="submission" date="2017-12" db="EMBL/GenBank/DDBJ databases">
        <title>Genomic analysis of Paracoccus sp. CBA4604.</title>
        <authorList>
            <person name="Roh S.W."/>
            <person name="Kim J.Y."/>
            <person name="Kim J.S."/>
        </authorList>
    </citation>
    <scope>NUCLEOTIDE SEQUENCE [LARGE SCALE GENOMIC DNA]</scope>
    <source>
        <strain evidence="10">CBA4604</strain>
    </source>
</reference>
<dbReference type="RefSeq" id="WP_101500377.1">
    <property type="nucleotide sequence ID" value="NZ_CP025583.1"/>
</dbReference>
<dbReference type="InterPro" id="IPR000298">
    <property type="entry name" value="Cyt_c_oxidase-like_su3"/>
</dbReference>
<evidence type="ECO:0000256" key="4">
    <source>
        <dbReference type="ARBA" id="ARBA00022989"/>
    </source>
</evidence>